<keyword evidence="2" id="KW-0732">Signal</keyword>
<dbReference type="Proteomes" id="UP000481861">
    <property type="component" value="Unassembled WGS sequence"/>
</dbReference>
<accession>A0A7C8MA90</accession>
<proteinExistence type="predicted"/>
<evidence type="ECO:0000313" key="3">
    <source>
        <dbReference type="EMBL" id="KAF2873056.1"/>
    </source>
</evidence>
<dbReference type="EMBL" id="JAADJZ010000008">
    <property type="protein sequence ID" value="KAF2873056.1"/>
    <property type="molecule type" value="Genomic_DNA"/>
</dbReference>
<feature type="signal peptide" evidence="2">
    <location>
        <begin position="1"/>
        <end position="20"/>
    </location>
</feature>
<keyword evidence="4" id="KW-1185">Reference proteome</keyword>
<comment type="caution">
    <text evidence="3">The sequence shown here is derived from an EMBL/GenBank/DDBJ whole genome shotgun (WGS) entry which is preliminary data.</text>
</comment>
<evidence type="ECO:0000313" key="4">
    <source>
        <dbReference type="Proteomes" id="UP000481861"/>
    </source>
</evidence>
<feature type="region of interest" description="Disordered" evidence="1">
    <location>
        <begin position="122"/>
        <end position="142"/>
    </location>
</feature>
<organism evidence="3 4">
    <name type="scientific">Massariosphaeria phaeospora</name>
    <dbReference type="NCBI Taxonomy" id="100035"/>
    <lineage>
        <taxon>Eukaryota</taxon>
        <taxon>Fungi</taxon>
        <taxon>Dikarya</taxon>
        <taxon>Ascomycota</taxon>
        <taxon>Pezizomycotina</taxon>
        <taxon>Dothideomycetes</taxon>
        <taxon>Pleosporomycetidae</taxon>
        <taxon>Pleosporales</taxon>
        <taxon>Pleosporales incertae sedis</taxon>
        <taxon>Massariosphaeria</taxon>
    </lineage>
</organism>
<gene>
    <name evidence="3" type="ORF">BDV95DRAFT_593437</name>
</gene>
<sequence length="156" mass="16975">MRGLILPALLDPILLQGSLGVVVVSSSSSSSACGNEQTRFGVEDVRIEASEAMSVTNGEEREESKWTGFQEVNLLLLIDEVLENTAYTLRLTNTRVLAYDVLDKNSGKDTVIHSAGLVRQSATIDQGNERKRPRGPSRGLRPNRLTCAQMSVTETA</sequence>
<name>A0A7C8MA90_9PLEO</name>
<evidence type="ECO:0000256" key="1">
    <source>
        <dbReference type="SAM" id="MobiDB-lite"/>
    </source>
</evidence>
<protein>
    <submittedName>
        <fullName evidence="3">Uncharacterized protein</fullName>
    </submittedName>
</protein>
<evidence type="ECO:0000256" key="2">
    <source>
        <dbReference type="SAM" id="SignalP"/>
    </source>
</evidence>
<dbReference type="AlphaFoldDB" id="A0A7C8MA90"/>
<dbReference type="PROSITE" id="PS51257">
    <property type="entry name" value="PROKAR_LIPOPROTEIN"/>
    <property type="match status" value="1"/>
</dbReference>
<feature type="chain" id="PRO_5028899485" evidence="2">
    <location>
        <begin position="21"/>
        <end position="156"/>
    </location>
</feature>
<reference evidence="3 4" key="1">
    <citation type="submission" date="2020-01" db="EMBL/GenBank/DDBJ databases">
        <authorList>
            <consortium name="DOE Joint Genome Institute"/>
            <person name="Haridas S."/>
            <person name="Albert R."/>
            <person name="Binder M."/>
            <person name="Bloem J."/>
            <person name="Labutti K."/>
            <person name="Salamov A."/>
            <person name="Andreopoulos B."/>
            <person name="Baker S.E."/>
            <person name="Barry K."/>
            <person name="Bills G."/>
            <person name="Bluhm B.H."/>
            <person name="Cannon C."/>
            <person name="Castanera R."/>
            <person name="Culley D.E."/>
            <person name="Daum C."/>
            <person name="Ezra D."/>
            <person name="Gonzalez J.B."/>
            <person name="Henrissat B."/>
            <person name="Kuo A."/>
            <person name="Liang C."/>
            <person name="Lipzen A."/>
            <person name="Lutzoni F."/>
            <person name="Magnuson J."/>
            <person name="Mondo S."/>
            <person name="Nolan M."/>
            <person name="Ohm R."/>
            <person name="Pangilinan J."/>
            <person name="Park H.-J.H."/>
            <person name="Ramirez L."/>
            <person name="Alfaro M."/>
            <person name="Sun H."/>
            <person name="Tritt A."/>
            <person name="Yoshinaga Y."/>
            <person name="Zwiers L.-H.L."/>
            <person name="Turgeon B.G."/>
            <person name="Goodwin S.B."/>
            <person name="Spatafora J.W."/>
            <person name="Crous P.W."/>
            <person name="Grigoriev I.V."/>
        </authorList>
    </citation>
    <scope>NUCLEOTIDE SEQUENCE [LARGE SCALE GENOMIC DNA]</scope>
    <source>
        <strain evidence="3 4">CBS 611.86</strain>
    </source>
</reference>